<proteinExistence type="inferred from homology"/>
<protein>
    <submittedName>
        <fullName evidence="5">Dynein heavy chain, cytoplasmic</fullName>
    </submittedName>
</protein>
<dbReference type="InterPro" id="IPR026983">
    <property type="entry name" value="DHC"/>
</dbReference>
<dbReference type="GO" id="GO:0007097">
    <property type="term" value="P:nuclear migration"/>
    <property type="evidence" value="ECO:0007669"/>
    <property type="project" value="TreeGrafter"/>
</dbReference>
<dbReference type="GO" id="GO:0031122">
    <property type="term" value="P:cytoplasmic microtubule organization"/>
    <property type="evidence" value="ECO:0007669"/>
    <property type="project" value="TreeGrafter"/>
</dbReference>
<dbReference type="Pfam" id="PF12780">
    <property type="entry name" value="AAA_8"/>
    <property type="match status" value="1"/>
</dbReference>
<evidence type="ECO:0000313" key="5">
    <source>
        <dbReference type="EMBL" id="KPJ19397.1"/>
    </source>
</evidence>
<dbReference type="GO" id="GO:0005938">
    <property type="term" value="C:cell cortex"/>
    <property type="evidence" value="ECO:0007669"/>
    <property type="project" value="TreeGrafter"/>
</dbReference>
<dbReference type="GO" id="GO:0005868">
    <property type="term" value="C:cytoplasmic dynein complex"/>
    <property type="evidence" value="ECO:0007669"/>
    <property type="project" value="TreeGrafter"/>
</dbReference>
<evidence type="ECO:0000259" key="3">
    <source>
        <dbReference type="Pfam" id="PF12777"/>
    </source>
</evidence>
<dbReference type="GO" id="GO:0007052">
    <property type="term" value="P:mitotic spindle organization"/>
    <property type="evidence" value="ECO:0007669"/>
    <property type="project" value="TreeGrafter"/>
</dbReference>
<evidence type="ECO:0000259" key="4">
    <source>
        <dbReference type="Pfam" id="PF12780"/>
    </source>
</evidence>
<accession>A0A194RPG1</accession>
<dbReference type="GO" id="GO:0051959">
    <property type="term" value="F:dynein light intermediate chain binding"/>
    <property type="evidence" value="ECO:0007669"/>
    <property type="project" value="InterPro"/>
</dbReference>
<evidence type="ECO:0000256" key="2">
    <source>
        <dbReference type="SAM" id="Coils"/>
    </source>
</evidence>
<organism evidence="5 6">
    <name type="scientific">Papilio machaon</name>
    <name type="common">Old World swallowtail butterfly</name>
    <dbReference type="NCBI Taxonomy" id="76193"/>
    <lineage>
        <taxon>Eukaryota</taxon>
        <taxon>Metazoa</taxon>
        <taxon>Ecdysozoa</taxon>
        <taxon>Arthropoda</taxon>
        <taxon>Hexapoda</taxon>
        <taxon>Insecta</taxon>
        <taxon>Pterygota</taxon>
        <taxon>Neoptera</taxon>
        <taxon>Endopterygota</taxon>
        <taxon>Lepidoptera</taxon>
        <taxon>Glossata</taxon>
        <taxon>Ditrysia</taxon>
        <taxon>Papilionoidea</taxon>
        <taxon>Papilionidae</taxon>
        <taxon>Papilioninae</taxon>
        <taxon>Papilio</taxon>
    </lineage>
</organism>
<dbReference type="InterPro" id="IPR024317">
    <property type="entry name" value="Dynein_heavy_chain_D4_dom"/>
</dbReference>
<comment type="similarity">
    <text evidence="1">Belongs to the dynein heavy chain family.</text>
</comment>
<dbReference type="Gene3D" id="1.20.920.20">
    <property type="match status" value="1"/>
</dbReference>
<dbReference type="GO" id="GO:1904115">
    <property type="term" value="C:axon cytoplasm"/>
    <property type="evidence" value="ECO:0007669"/>
    <property type="project" value="GOC"/>
</dbReference>
<feature type="domain" description="Dynein heavy chain AAA module D4" evidence="4">
    <location>
        <begin position="1"/>
        <end position="119"/>
    </location>
</feature>
<dbReference type="AlphaFoldDB" id="A0A194RPG1"/>
<keyword evidence="2" id="KW-0175">Coiled coil</keyword>
<evidence type="ECO:0000313" key="6">
    <source>
        <dbReference type="Proteomes" id="UP000053240"/>
    </source>
</evidence>
<dbReference type="Proteomes" id="UP000053240">
    <property type="component" value="Unassembled WGS sequence"/>
</dbReference>
<dbReference type="FunFam" id="1.20.920.20:FF:000007">
    <property type="entry name" value="Cytoplasmic dynein 1 heavy chain 1-like"/>
    <property type="match status" value="1"/>
</dbReference>
<name>A0A194RPG1_PAPMA</name>
<sequence length="304" mass="34207">MNPSSEGLKDRAATSPALFNRCVLNWFGDWSDGALFQVGKEFTRRMDLECAEYVAPAEFPAACGELGARPSHRDAVVNACVYVHQTLHRANARLAKRANRTMAITPRHYLDFIQQMVKLYAEKRADLEEQQLHLNVGLGKIAETVEQVEEMQKSLAVKSQELQAKNEAANAKLRQMIKDQHEAEKKKVESQEIQVALEKQTKEIEAKRRDVMADLAQVEPAVIEAQNAVRSIKKQQLVEVRSMANPPSVVKMALESICTLLGEKGDTWKGIRSVVMKDNFISTIVNFETENITNYVGHTNNDIM</sequence>
<dbReference type="InterPro" id="IPR024743">
    <property type="entry name" value="Dynein_HC_stalk"/>
</dbReference>
<gene>
    <name evidence="5" type="ORF">RR48_11024</name>
</gene>
<dbReference type="PANTHER" id="PTHR10676:SF314">
    <property type="entry name" value="CYTOPLASMIC DYNEIN 1 HEAVY CHAIN 1"/>
    <property type="match status" value="1"/>
</dbReference>
<feature type="coiled-coil region" evidence="2">
    <location>
        <begin position="110"/>
        <end position="210"/>
    </location>
</feature>
<dbReference type="Gene3D" id="1.20.920.60">
    <property type="match status" value="1"/>
</dbReference>
<feature type="domain" description="Dynein heavy chain coiled coil stalk" evidence="3">
    <location>
        <begin position="134"/>
        <end position="294"/>
    </location>
</feature>
<dbReference type="GO" id="GO:0008569">
    <property type="term" value="F:minus-end-directed microtubule motor activity"/>
    <property type="evidence" value="ECO:0007669"/>
    <property type="project" value="TreeGrafter"/>
</dbReference>
<dbReference type="InParanoid" id="A0A194RPG1"/>
<keyword evidence="6" id="KW-1185">Reference proteome</keyword>
<dbReference type="PANTHER" id="PTHR10676">
    <property type="entry name" value="DYNEIN HEAVY CHAIN FAMILY PROTEIN"/>
    <property type="match status" value="1"/>
</dbReference>
<dbReference type="GO" id="GO:0045505">
    <property type="term" value="F:dynein intermediate chain binding"/>
    <property type="evidence" value="ECO:0007669"/>
    <property type="project" value="InterPro"/>
</dbReference>
<evidence type="ECO:0000256" key="1">
    <source>
        <dbReference type="ARBA" id="ARBA00008887"/>
    </source>
</evidence>
<dbReference type="STRING" id="76193.A0A194RPG1"/>
<dbReference type="GO" id="GO:0005881">
    <property type="term" value="C:cytoplasmic microtubule"/>
    <property type="evidence" value="ECO:0007669"/>
    <property type="project" value="TreeGrafter"/>
</dbReference>
<reference evidence="5 6" key="1">
    <citation type="journal article" date="2015" name="Nat. Commun.">
        <title>Outbred genome sequencing and CRISPR/Cas9 gene editing in butterflies.</title>
        <authorList>
            <person name="Li X."/>
            <person name="Fan D."/>
            <person name="Zhang W."/>
            <person name="Liu G."/>
            <person name="Zhang L."/>
            <person name="Zhao L."/>
            <person name="Fang X."/>
            <person name="Chen L."/>
            <person name="Dong Y."/>
            <person name="Chen Y."/>
            <person name="Ding Y."/>
            <person name="Zhao R."/>
            <person name="Feng M."/>
            <person name="Zhu Y."/>
            <person name="Feng Y."/>
            <person name="Jiang X."/>
            <person name="Zhu D."/>
            <person name="Xiang H."/>
            <person name="Feng X."/>
            <person name="Li S."/>
            <person name="Wang J."/>
            <person name="Zhang G."/>
            <person name="Kronforst M.R."/>
            <person name="Wang W."/>
        </authorList>
    </citation>
    <scope>NUCLEOTIDE SEQUENCE [LARGE SCALE GENOMIC DNA]</scope>
    <source>
        <strain evidence="5">Ya'a_city_454_Pm</strain>
        <tissue evidence="5">Whole body</tissue>
    </source>
</reference>
<dbReference type="GO" id="GO:0008090">
    <property type="term" value="P:retrograde axonal transport"/>
    <property type="evidence" value="ECO:0007669"/>
    <property type="project" value="TreeGrafter"/>
</dbReference>
<dbReference type="Pfam" id="PF12777">
    <property type="entry name" value="MT"/>
    <property type="match status" value="1"/>
</dbReference>
<dbReference type="EMBL" id="KQ459896">
    <property type="protein sequence ID" value="KPJ19397.1"/>
    <property type="molecule type" value="Genomic_DNA"/>
</dbReference>